<keyword evidence="2" id="KW-1185">Reference proteome</keyword>
<reference evidence="1" key="1">
    <citation type="journal article" date="2023" name="Mol. Biol. Evol.">
        <title>Third-Generation Sequencing Reveals the Adaptive Role of the Epigenome in Three Deep-Sea Polychaetes.</title>
        <authorList>
            <person name="Perez M."/>
            <person name="Aroh O."/>
            <person name="Sun Y."/>
            <person name="Lan Y."/>
            <person name="Juniper S.K."/>
            <person name="Young C.R."/>
            <person name="Angers B."/>
            <person name="Qian P.Y."/>
        </authorList>
    </citation>
    <scope>NUCLEOTIDE SEQUENCE</scope>
    <source>
        <strain evidence="1">R07B-5</strain>
    </source>
</reference>
<proteinExistence type="predicted"/>
<name>A0AAD9UDY4_RIDPI</name>
<evidence type="ECO:0000313" key="1">
    <source>
        <dbReference type="EMBL" id="KAK2185824.1"/>
    </source>
</evidence>
<dbReference type="Proteomes" id="UP001209878">
    <property type="component" value="Unassembled WGS sequence"/>
</dbReference>
<comment type="caution">
    <text evidence="1">The sequence shown here is derived from an EMBL/GenBank/DDBJ whole genome shotgun (WGS) entry which is preliminary data.</text>
</comment>
<dbReference type="EMBL" id="JAODUO010000222">
    <property type="protein sequence ID" value="KAK2185824.1"/>
    <property type="molecule type" value="Genomic_DNA"/>
</dbReference>
<protein>
    <submittedName>
        <fullName evidence="1">Uncharacterized protein</fullName>
    </submittedName>
</protein>
<dbReference type="AlphaFoldDB" id="A0AAD9UDY4"/>
<evidence type="ECO:0000313" key="2">
    <source>
        <dbReference type="Proteomes" id="UP001209878"/>
    </source>
</evidence>
<organism evidence="1 2">
    <name type="scientific">Ridgeia piscesae</name>
    <name type="common">Tubeworm</name>
    <dbReference type="NCBI Taxonomy" id="27915"/>
    <lineage>
        <taxon>Eukaryota</taxon>
        <taxon>Metazoa</taxon>
        <taxon>Spiralia</taxon>
        <taxon>Lophotrochozoa</taxon>
        <taxon>Annelida</taxon>
        <taxon>Polychaeta</taxon>
        <taxon>Sedentaria</taxon>
        <taxon>Canalipalpata</taxon>
        <taxon>Sabellida</taxon>
        <taxon>Siboglinidae</taxon>
        <taxon>Ridgeia</taxon>
    </lineage>
</organism>
<gene>
    <name evidence="1" type="ORF">NP493_222g06003</name>
</gene>
<accession>A0AAD9UDY4</accession>
<sequence length="259" mass="29553">MEKSYLFVIRRDENIVLYHPLLPAPPSDGSALVLEIGMLEREADKQGIIAQMKRLPIGFALGLGYQTKTAGNVYMDGIRTEPFNALYYWESFSLGRNISTTSFTICAVLYEVLEALLSISVPSSGTPFIYHYNFDKYAARTCKYFKRSAISDTTGLKLGMDAFINPITSYLGVKEGSVDYAPFFKPLAPGETQKKTRFQENVVESVEISHRADLEWIWSQKRNSVTYAVWRYIGLAFGVFRFYPSVRLPKRFNVKDTHW</sequence>